<dbReference type="RefSeq" id="WP_012596084.1">
    <property type="nucleotide sequence ID" value="NC_011726.1"/>
</dbReference>
<dbReference type="GO" id="GO:0003677">
    <property type="term" value="F:DNA binding"/>
    <property type="evidence" value="ECO:0007669"/>
    <property type="project" value="InterPro"/>
</dbReference>
<gene>
    <name evidence="2" type="ordered locus">PCC8801_2818</name>
</gene>
<feature type="domain" description="HTH cro/C1-type" evidence="1">
    <location>
        <begin position="42"/>
        <end position="93"/>
    </location>
</feature>
<accession>B7JUW6</accession>
<evidence type="ECO:0000313" key="3">
    <source>
        <dbReference type="Proteomes" id="UP000008204"/>
    </source>
</evidence>
<dbReference type="eggNOG" id="COG3620">
    <property type="taxonomic scope" value="Bacteria"/>
</dbReference>
<evidence type="ECO:0000313" key="2">
    <source>
        <dbReference type="EMBL" id="ACK66818.1"/>
    </source>
</evidence>
<dbReference type="InterPro" id="IPR001387">
    <property type="entry name" value="Cro/C1-type_HTH"/>
</dbReference>
<dbReference type="KEGG" id="cyp:PCC8801_2818"/>
<keyword evidence="3" id="KW-1185">Reference proteome</keyword>
<dbReference type="CDD" id="cd00093">
    <property type="entry name" value="HTH_XRE"/>
    <property type="match status" value="1"/>
</dbReference>
<evidence type="ECO:0000259" key="1">
    <source>
        <dbReference type="PROSITE" id="PS50943"/>
    </source>
</evidence>
<dbReference type="AlphaFoldDB" id="B7JUW6"/>
<name>B7JUW6_RIPO1</name>
<dbReference type="SUPFAM" id="SSF47413">
    <property type="entry name" value="lambda repressor-like DNA-binding domains"/>
    <property type="match status" value="1"/>
</dbReference>
<dbReference type="InterPro" id="IPR010982">
    <property type="entry name" value="Lambda_DNA-bd_dom_sf"/>
</dbReference>
<dbReference type="Proteomes" id="UP000008204">
    <property type="component" value="Chromosome"/>
</dbReference>
<dbReference type="Pfam" id="PF01381">
    <property type="entry name" value="HTH_3"/>
    <property type="match status" value="1"/>
</dbReference>
<dbReference type="STRING" id="41431.PCC8801_2818"/>
<proteinExistence type="predicted"/>
<reference evidence="3" key="1">
    <citation type="journal article" date="2011" name="MBio">
        <title>Novel metabolic attributes of the genus Cyanothece, comprising a group of unicellular nitrogen-fixing Cyanobacteria.</title>
        <authorList>
            <person name="Bandyopadhyay A."/>
            <person name="Elvitigala T."/>
            <person name="Welsh E."/>
            <person name="Stockel J."/>
            <person name="Liberton M."/>
            <person name="Min H."/>
            <person name="Sherman L.A."/>
            <person name="Pakrasi H.B."/>
        </authorList>
    </citation>
    <scope>NUCLEOTIDE SEQUENCE [LARGE SCALE GENOMIC DNA]</scope>
    <source>
        <strain evidence="3">PCC 8801</strain>
    </source>
</reference>
<dbReference type="EMBL" id="CP001287">
    <property type="protein sequence ID" value="ACK66818.1"/>
    <property type="molecule type" value="Genomic_DNA"/>
</dbReference>
<dbReference type="Gene3D" id="1.10.260.40">
    <property type="entry name" value="lambda repressor-like DNA-binding domains"/>
    <property type="match status" value="1"/>
</dbReference>
<sequence length="173" mass="19165">MTNNIDDNKDVLAFLADIIPDTPEMHLIEKQEVFRISLTQAMKQLRKKVGLTQKQLAEKLGVTQSWVSKLESANNDHTFESVLAYLNGLLADFEITFILDNKKLIIVPARLQMTPEEINEVIPTLLDEPLGIVLTSSSNSSNFNLISAKQKNDCQAAQELVSKQGLWGGGKAA</sequence>
<dbReference type="PROSITE" id="PS50943">
    <property type="entry name" value="HTH_CROC1"/>
    <property type="match status" value="1"/>
</dbReference>
<protein>
    <submittedName>
        <fullName evidence="2">Transcriptional regulator, XRE family</fullName>
    </submittedName>
</protein>
<organism evidence="2 3">
    <name type="scientific">Rippkaea orientalis (strain PCC 8801 / RF-1)</name>
    <name type="common">Cyanothece sp. (strain PCC 8801)</name>
    <dbReference type="NCBI Taxonomy" id="41431"/>
    <lineage>
        <taxon>Bacteria</taxon>
        <taxon>Bacillati</taxon>
        <taxon>Cyanobacteriota</taxon>
        <taxon>Cyanophyceae</taxon>
        <taxon>Oscillatoriophycideae</taxon>
        <taxon>Chroococcales</taxon>
        <taxon>Aphanothecaceae</taxon>
        <taxon>Rippkaea</taxon>
        <taxon>Rippkaea orientalis</taxon>
    </lineage>
</organism>
<dbReference type="OrthoDB" id="455515at2"/>
<dbReference type="HOGENOM" id="CLU_1568135_0_0_3"/>
<dbReference type="SMART" id="SM00530">
    <property type="entry name" value="HTH_XRE"/>
    <property type="match status" value="1"/>
</dbReference>